<evidence type="ECO:0000256" key="1">
    <source>
        <dbReference type="SAM" id="MobiDB-lite"/>
    </source>
</evidence>
<feature type="region of interest" description="Disordered" evidence="1">
    <location>
        <begin position="87"/>
        <end position="106"/>
    </location>
</feature>
<sequence length="406" mass="44906">MTSLGATPEFIPGRPFHLGLAKCSTNANRTIMPSNGETLSLRRQRSRKVQPKVANVPSSPTASSSTSQHSTETSSSAFDGVENCKDHHIHSSKNDIPPGTPTAPAADRRRQIQLHHIPVYHSRVFHTRPPPNAPTGPAADRRQLTKLAPVPLQVPLQAVPSHCQSKVWRSPKTELTDAFTRVQLEMQRLGFSKSPAAPATFEDYLEVVLAEKDRKIQLNAAMLQAIRLKTEQQKKARQKGGGSDHTSSGEPASIQDQTSDAKPNLATANPLYGADPCWNIQYTKTTDRAQDRCAEWPTLSVYKDASRRALNNKGLPPPRQRNVQDRTHMALGDAAWEERAPIHQEHVIGLDDRRGIFSLGNDASTETDPNHDIDPKGLNDWTREIIDEIILEIEGDETMIPDEDKA</sequence>
<evidence type="ECO:0000313" key="3">
    <source>
        <dbReference type="Proteomes" id="UP000070054"/>
    </source>
</evidence>
<gene>
    <name evidence="2" type="ORF">CNYM01_13796</name>
</gene>
<protein>
    <submittedName>
        <fullName evidence="2">Uncharacterized protein</fullName>
    </submittedName>
</protein>
<keyword evidence="3" id="KW-1185">Reference proteome</keyword>
<feature type="compositionally biased region" description="Polar residues" evidence="1">
    <location>
        <begin position="28"/>
        <end position="38"/>
    </location>
</feature>
<name>A0A135S890_9PEZI</name>
<dbReference type="AlphaFoldDB" id="A0A135S890"/>
<reference evidence="2 3" key="1">
    <citation type="submission" date="2014-02" db="EMBL/GenBank/DDBJ databases">
        <title>The genome sequence of Colletotrichum nymphaeae SA-01.</title>
        <authorList>
            <person name="Baroncelli R."/>
            <person name="Thon M.R."/>
        </authorList>
    </citation>
    <scope>NUCLEOTIDE SEQUENCE [LARGE SCALE GENOMIC DNA]</scope>
    <source>
        <strain evidence="2 3">SA-01</strain>
    </source>
</reference>
<evidence type="ECO:0000313" key="2">
    <source>
        <dbReference type="EMBL" id="KXH32138.1"/>
    </source>
</evidence>
<dbReference type="EMBL" id="JEMN01001589">
    <property type="protein sequence ID" value="KXH32138.1"/>
    <property type="molecule type" value="Genomic_DNA"/>
</dbReference>
<feature type="compositionally biased region" description="Low complexity" evidence="1">
    <location>
        <begin position="58"/>
        <end position="76"/>
    </location>
</feature>
<comment type="caution">
    <text evidence="2">The sequence shown here is derived from an EMBL/GenBank/DDBJ whole genome shotgun (WGS) entry which is preliminary data.</text>
</comment>
<feature type="compositionally biased region" description="Polar residues" evidence="1">
    <location>
        <begin position="244"/>
        <end position="261"/>
    </location>
</feature>
<proteinExistence type="predicted"/>
<dbReference type="OrthoDB" id="1703270at2759"/>
<feature type="region of interest" description="Disordered" evidence="1">
    <location>
        <begin position="28"/>
        <end position="80"/>
    </location>
</feature>
<feature type="region of interest" description="Disordered" evidence="1">
    <location>
        <begin position="232"/>
        <end position="268"/>
    </location>
</feature>
<dbReference type="Proteomes" id="UP000070054">
    <property type="component" value="Unassembled WGS sequence"/>
</dbReference>
<accession>A0A135S890</accession>
<organism evidence="2 3">
    <name type="scientific">Colletotrichum nymphaeae SA-01</name>
    <dbReference type="NCBI Taxonomy" id="1460502"/>
    <lineage>
        <taxon>Eukaryota</taxon>
        <taxon>Fungi</taxon>
        <taxon>Dikarya</taxon>
        <taxon>Ascomycota</taxon>
        <taxon>Pezizomycotina</taxon>
        <taxon>Sordariomycetes</taxon>
        <taxon>Hypocreomycetidae</taxon>
        <taxon>Glomerellales</taxon>
        <taxon>Glomerellaceae</taxon>
        <taxon>Colletotrichum</taxon>
        <taxon>Colletotrichum acutatum species complex</taxon>
    </lineage>
</organism>